<feature type="compositionally biased region" description="Low complexity" evidence="1">
    <location>
        <begin position="139"/>
        <end position="156"/>
    </location>
</feature>
<dbReference type="NCBIfam" id="TIGR02251">
    <property type="entry name" value="HIF-SF_euk"/>
    <property type="match status" value="1"/>
</dbReference>
<dbReference type="RefSeq" id="XP_001830541.2">
    <property type="nucleotide sequence ID" value="XM_001830489.2"/>
</dbReference>
<dbReference type="InterPro" id="IPR023214">
    <property type="entry name" value="HAD_sf"/>
</dbReference>
<dbReference type="Gene3D" id="3.40.50.1000">
    <property type="entry name" value="HAD superfamily/HAD-like"/>
    <property type="match status" value="1"/>
</dbReference>
<dbReference type="GO" id="GO:0016791">
    <property type="term" value="F:phosphatase activity"/>
    <property type="evidence" value="ECO:0007669"/>
    <property type="project" value="InterPro"/>
</dbReference>
<dbReference type="GO" id="GO:0009651">
    <property type="term" value="P:response to salt stress"/>
    <property type="evidence" value="ECO:0007669"/>
    <property type="project" value="UniProtKB-ARBA"/>
</dbReference>
<dbReference type="SMART" id="SM00577">
    <property type="entry name" value="CPDc"/>
    <property type="match status" value="1"/>
</dbReference>
<dbReference type="InParanoid" id="A8N6T5"/>
<feature type="region of interest" description="Disordered" evidence="1">
    <location>
        <begin position="100"/>
        <end position="176"/>
    </location>
</feature>
<evidence type="ECO:0000256" key="1">
    <source>
        <dbReference type="SAM" id="MobiDB-lite"/>
    </source>
</evidence>
<dbReference type="SUPFAM" id="SSF56784">
    <property type="entry name" value="HAD-like"/>
    <property type="match status" value="1"/>
</dbReference>
<dbReference type="eggNOG" id="KOG1605">
    <property type="taxonomic scope" value="Eukaryota"/>
</dbReference>
<feature type="compositionally biased region" description="Basic and acidic residues" evidence="1">
    <location>
        <begin position="208"/>
        <end position="227"/>
    </location>
</feature>
<organism evidence="3 4">
    <name type="scientific">Coprinopsis cinerea (strain Okayama-7 / 130 / ATCC MYA-4618 / FGSC 9003)</name>
    <name type="common">Inky cap fungus</name>
    <name type="synonym">Hormographiella aspergillata</name>
    <dbReference type="NCBI Taxonomy" id="240176"/>
    <lineage>
        <taxon>Eukaryota</taxon>
        <taxon>Fungi</taxon>
        <taxon>Dikarya</taxon>
        <taxon>Basidiomycota</taxon>
        <taxon>Agaricomycotina</taxon>
        <taxon>Agaricomycetes</taxon>
        <taxon>Agaricomycetidae</taxon>
        <taxon>Agaricales</taxon>
        <taxon>Agaricineae</taxon>
        <taxon>Psathyrellaceae</taxon>
        <taxon>Coprinopsis</taxon>
    </lineage>
</organism>
<dbReference type="HOGENOM" id="CLU_020262_9_2_1"/>
<feature type="region of interest" description="Disordered" evidence="1">
    <location>
        <begin position="1"/>
        <end position="88"/>
    </location>
</feature>
<dbReference type="InterPro" id="IPR036412">
    <property type="entry name" value="HAD-like_sf"/>
</dbReference>
<feature type="compositionally biased region" description="Polar residues" evidence="1">
    <location>
        <begin position="38"/>
        <end position="47"/>
    </location>
</feature>
<proteinExistence type="predicted"/>
<dbReference type="Proteomes" id="UP000001861">
    <property type="component" value="Unassembled WGS sequence"/>
</dbReference>
<dbReference type="VEuPathDB" id="FungiDB:CC1G_11549"/>
<feature type="compositionally biased region" description="Low complexity" evidence="1">
    <location>
        <begin position="59"/>
        <end position="75"/>
    </location>
</feature>
<dbReference type="KEGG" id="cci:CC1G_11549"/>
<feature type="compositionally biased region" description="Acidic residues" evidence="1">
    <location>
        <begin position="332"/>
        <end position="346"/>
    </location>
</feature>
<dbReference type="OMA" id="CSVEIEY"/>
<dbReference type="GO" id="GO:0045944">
    <property type="term" value="P:positive regulation of transcription by RNA polymerase II"/>
    <property type="evidence" value="ECO:0007669"/>
    <property type="project" value="UniProtKB-ARBA"/>
</dbReference>
<dbReference type="PROSITE" id="PS50969">
    <property type="entry name" value="FCP1"/>
    <property type="match status" value="1"/>
</dbReference>
<sequence>MVSSSPSSSSLPVPLSQLPSTSSTTPSTSYNKSSPSSNAANGQQPSLDNIRHVNGALEQPLNLSQNQSQRSSSQPVDGQHRAEKGRRFHSLFDFLGHVTQERAPGPLVPVSEQPTTRVSHKEESDNLPELDNPEDASMSSTIAPNAAPSSSSPAKANGVKPESGTPRTTTATKPSFLSKLIRILVPCVSTSTTHPIDIDVPASSEPSSKQDKETAAAPVESKEEEAPAKPSPQQQEQPQETPPPAPLEVSKSENEPEAKQDDEKPALKVDEDVAVTQEIATPHTPTLLPEDETGGLTAGAVQAPGSTGAPVAGEKISRDRSDAEDSDRTSFTEDDDLEDAHLDEDEEEDRLILNGGAGIPIGPDGVPRPLLPPISPQHAGRKCLVLDLDETLVHSSFKSIQQADYVVPVEIEYHWHNVYVIKRPGVDNFLKKMGEIYEVVVFTASLSKYADPVLDKLDIHRVVSHRLFRESCYNHKGNYVKDLSQLGRPISDTIILDNSPASYIFHPNNAVPVSSWFNDPHDTELTDLVPFLTDLATVDDVRGILDGAR</sequence>
<feature type="compositionally biased region" description="Acidic residues" evidence="1">
    <location>
        <begin position="125"/>
        <end position="134"/>
    </location>
</feature>
<dbReference type="GO" id="GO:1904262">
    <property type="term" value="P:negative regulation of TORC1 signaling"/>
    <property type="evidence" value="ECO:0007669"/>
    <property type="project" value="UniProtKB-ARBA"/>
</dbReference>
<accession>A8N6T5</accession>
<feature type="compositionally biased region" description="Polar residues" evidence="1">
    <location>
        <begin position="165"/>
        <end position="175"/>
    </location>
</feature>
<feature type="compositionally biased region" description="Low complexity" evidence="1">
    <location>
        <begin position="1"/>
        <end position="37"/>
    </location>
</feature>
<dbReference type="InterPro" id="IPR011948">
    <property type="entry name" value="Dullard_phosphatase"/>
</dbReference>
<dbReference type="GO" id="GO:0034198">
    <property type="term" value="P:cellular response to amino acid starvation"/>
    <property type="evidence" value="ECO:0007669"/>
    <property type="project" value="UniProtKB-ARBA"/>
</dbReference>
<comment type="caution">
    <text evidence="3">The sequence shown here is derived from an EMBL/GenBank/DDBJ whole genome shotgun (WGS) entry which is preliminary data.</text>
</comment>
<evidence type="ECO:0000259" key="2">
    <source>
        <dbReference type="PROSITE" id="PS50969"/>
    </source>
</evidence>
<feature type="domain" description="FCP1 homology" evidence="2">
    <location>
        <begin position="377"/>
        <end position="535"/>
    </location>
</feature>
<dbReference type="OrthoDB" id="277011at2759"/>
<dbReference type="PANTHER" id="PTHR12210">
    <property type="entry name" value="DULLARD PROTEIN PHOSPHATASE"/>
    <property type="match status" value="1"/>
</dbReference>
<dbReference type="FunFam" id="3.40.50.1000:FF:000043">
    <property type="entry name" value="General stress response phosphoprotein phosphatase Psr1/2"/>
    <property type="match status" value="1"/>
</dbReference>
<gene>
    <name evidence="3" type="ORF">CC1G_11549</name>
</gene>
<protein>
    <submittedName>
        <fullName evidence="3">Protein phosphatase</fullName>
    </submittedName>
</protein>
<name>A8N6T5_COPC7</name>
<keyword evidence="4" id="KW-1185">Reference proteome</keyword>
<dbReference type="FunCoup" id="A8N6T5">
    <property type="interactions" value="124"/>
</dbReference>
<feature type="compositionally biased region" description="Basic and acidic residues" evidence="1">
    <location>
        <begin position="250"/>
        <end position="271"/>
    </location>
</feature>
<dbReference type="STRING" id="240176.A8N6T5"/>
<reference evidence="3 4" key="1">
    <citation type="journal article" date="2010" name="Proc. Natl. Acad. Sci. U.S.A.">
        <title>Insights into evolution of multicellular fungi from the assembled chromosomes of the mushroom Coprinopsis cinerea (Coprinus cinereus).</title>
        <authorList>
            <person name="Stajich J.E."/>
            <person name="Wilke S.K."/>
            <person name="Ahren D."/>
            <person name="Au C.H."/>
            <person name="Birren B.W."/>
            <person name="Borodovsky M."/>
            <person name="Burns C."/>
            <person name="Canback B."/>
            <person name="Casselton L.A."/>
            <person name="Cheng C.K."/>
            <person name="Deng J."/>
            <person name="Dietrich F.S."/>
            <person name="Fargo D.C."/>
            <person name="Farman M.L."/>
            <person name="Gathman A.C."/>
            <person name="Goldberg J."/>
            <person name="Guigo R."/>
            <person name="Hoegger P.J."/>
            <person name="Hooker J.B."/>
            <person name="Huggins A."/>
            <person name="James T.Y."/>
            <person name="Kamada T."/>
            <person name="Kilaru S."/>
            <person name="Kodira C."/>
            <person name="Kues U."/>
            <person name="Kupfer D."/>
            <person name="Kwan H.S."/>
            <person name="Lomsadze A."/>
            <person name="Li W."/>
            <person name="Lilly W.W."/>
            <person name="Ma L.J."/>
            <person name="Mackey A.J."/>
            <person name="Manning G."/>
            <person name="Martin F."/>
            <person name="Muraguchi H."/>
            <person name="Natvig D.O."/>
            <person name="Palmerini H."/>
            <person name="Ramesh M.A."/>
            <person name="Rehmeyer C.J."/>
            <person name="Roe B.A."/>
            <person name="Shenoy N."/>
            <person name="Stanke M."/>
            <person name="Ter-Hovhannisyan V."/>
            <person name="Tunlid A."/>
            <person name="Velagapudi R."/>
            <person name="Vision T.J."/>
            <person name="Zeng Q."/>
            <person name="Zolan M.E."/>
            <person name="Pukkila P.J."/>
        </authorList>
    </citation>
    <scope>NUCLEOTIDE SEQUENCE [LARGE SCALE GENOMIC DNA]</scope>
    <source>
        <strain evidence="4">Okayama-7 / 130 / ATCC MYA-4618 / FGSC 9003</strain>
    </source>
</reference>
<evidence type="ECO:0000313" key="3">
    <source>
        <dbReference type="EMBL" id="EAU91291.2"/>
    </source>
</evidence>
<dbReference type="Pfam" id="PF03031">
    <property type="entry name" value="NIF"/>
    <property type="match status" value="1"/>
</dbReference>
<dbReference type="InterPro" id="IPR004274">
    <property type="entry name" value="FCP1_dom"/>
</dbReference>
<dbReference type="GeneID" id="6006983"/>
<dbReference type="CDD" id="cd07521">
    <property type="entry name" value="HAD_FCP1-like"/>
    <property type="match status" value="1"/>
</dbReference>
<dbReference type="AlphaFoldDB" id="A8N6T5"/>
<feature type="compositionally biased region" description="Basic and acidic residues" evidence="1">
    <location>
        <begin position="315"/>
        <end position="331"/>
    </location>
</feature>
<dbReference type="InterPro" id="IPR050365">
    <property type="entry name" value="TIM50"/>
</dbReference>
<feature type="region of interest" description="Disordered" evidence="1">
    <location>
        <begin position="188"/>
        <end position="346"/>
    </location>
</feature>
<evidence type="ECO:0000313" key="4">
    <source>
        <dbReference type="Proteomes" id="UP000001861"/>
    </source>
</evidence>
<dbReference type="EMBL" id="AACS02000003">
    <property type="protein sequence ID" value="EAU91291.2"/>
    <property type="molecule type" value="Genomic_DNA"/>
</dbReference>